<dbReference type="PANTHER" id="PTHR32282">
    <property type="entry name" value="BINDING PROTEIN TRANSPEPTIDASE, PUTATIVE-RELATED"/>
    <property type="match status" value="1"/>
</dbReference>
<evidence type="ECO:0000256" key="2">
    <source>
        <dbReference type="ARBA" id="ARBA00022670"/>
    </source>
</evidence>
<dbReference type="EMBL" id="CP017146">
    <property type="protein sequence ID" value="QHO68334.1"/>
    <property type="molecule type" value="Genomic_DNA"/>
</dbReference>
<evidence type="ECO:0000256" key="5">
    <source>
        <dbReference type="ARBA" id="ARBA00022801"/>
    </source>
</evidence>
<evidence type="ECO:0000256" key="6">
    <source>
        <dbReference type="ARBA" id="ARBA00023268"/>
    </source>
</evidence>
<accession>A0A7L5AFZ6</accession>
<comment type="catalytic activity">
    <reaction evidence="8">
        <text>[GlcNAc-(1-&gt;4)-Mur2Ac(oyl-L-Ala-gamma-D-Glu-L-Lys-D-Ala-D-Ala)](n)-di-trans,octa-cis-undecaprenyl diphosphate + beta-D-GlcNAc-(1-&gt;4)-Mur2Ac(oyl-L-Ala-gamma-D-Glu-L-Lys-D-Ala-D-Ala)-di-trans,octa-cis-undecaprenyl diphosphate = [GlcNAc-(1-&gt;4)-Mur2Ac(oyl-L-Ala-gamma-D-Glu-L-Lys-D-Ala-D-Ala)](n+1)-di-trans,octa-cis-undecaprenyl diphosphate + di-trans,octa-cis-undecaprenyl diphosphate + H(+)</text>
        <dbReference type="Rhea" id="RHEA:23708"/>
        <dbReference type="Rhea" id="RHEA-COMP:9602"/>
        <dbReference type="Rhea" id="RHEA-COMP:9603"/>
        <dbReference type="ChEBI" id="CHEBI:15378"/>
        <dbReference type="ChEBI" id="CHEBI:58405"/>
        <dbReference type="ChEBI" id="CHEBI:60033"/>
        <dbReference type="ChEBI" id="CHEBI:78435"/>
        <dbReference type="EC" id="2.4.99.28"/>
    </reaction>
</comment>
<name>A0A7L5AFZ6_9MICO</name>
<dbReference type="GO" id="GO:0008658">
    <property type="term" value="F:penicillin binding"/>
    <property type="evidence" value="ECO:0007669"/>
    <property type="project" value="InterPro"/>
</dbReference>
<comment type="catalytic activity">
    <reaction evidence="7">
        <text>Preferential cleavage: (Ac)2-L-Lys-D-Ala-|-D-Ala. Also transpeptidation of peptidyl-alanyl moieties that are N-acyl substituents of D-alanine.</text>
        <dbReference type="EC" id="3.4.16.4"/>
    </reaction>
</comment>
<dbReference type="OrthoDB" id="9766909at2"/>
<dbReference type="GO" id="GO:0009252">
    <property type="term" value="P:peptidoglycan biosynthetic process"/>
    <property type="evidence" value="ECO:0007669"/>
    <property type="project" value="TreeGrafter"/>
</dbReference>
<keyword evidence="5" id="KW-0378">Hydrolase</keyword>
<dbReference type="SMART" id="SM00740">
    <property type="entry name" value="PASTA"/>
    <property type="match status" value="2"/>
</dbReference>
<dbReference type="InterPro" id="IPR001264">
    <property type="entry name" value="Glyco_trans_51"/>
</dbReference>
<dbReference type="Proteomes" id="UP000464507">
    <property type="component" value="Chromosome"/>
</dbReference>
<sequence>MSAQNSKPVGVFGAILGFLGFSALAGVLVTAMVTPAIAVTSLTANNTVGIFEDLPDYMVINQQSQRNTLWALQAGEQVPFAQIYDQNREEVAWDEVSQFAKDAAIAGEDERFYEHGGVDLAGIVRAAVNNITSSTTQGASTLSQQLVKNLLIQEALTYDTEEKRQAGLYAAQASTIDRKLKEAKLAIGLEKRSTKDEILLAYLNIAGFGGNTYGIESAAQQYYSTTAKDLTAAQAASLIGIVQAPPSRRPDIAENRERNQVRRDAILGNMAEQGMLTKEQYDEAIATPVDDTTVIVSAPRNGCLSASGAKHFCDYVIRNVKNLEALGTTEEERAENWKRGGYDIYTTVDLDQQAHAEQVLAIQTPADEARFELGAAISTVEVGTGRIVIMAQNKLFDNSGEGGGPSTTAVNFNTDREYGQSSGFQTGSTYKLFTLVNWLQNGHGLREVVDGNVKGYSSFPANCQGGTMELADPYKPNNFTRTSAGRVSVQTATNQSINAAFINMASKLDLCDIRETAKSMGVHRADGDELLIYPSAILGTNEIAPLTIANAYATVASGGILCEPIAVDKVVDANGTEFEGQPQKCNKAISPEVAAAAATALKGVMDRGGTGSASNPGDGTALLGKTGTTDDSLQTWVATASTKVASAVWVGNIVGSQVMSRVELASGNANTARHRIMKPVQTALDGSPLYATTADFPEPPPELIRGSTQSVPNVTGQSVDQARSVIQSLGLAFSDGGTIASELPAGRVASTQPGAGARVSKGTLVRVFTSDGSLSATVPNVVGTQVKDALKTLNDEGFTSVSVKWTPSVPPDKCEVIASDPAGGTATSKSTAVTLTVNGGVIVPDEDPDC</sequence>
<dbReference type="GO" id="GO:0009002">
    <property type="term" value="F:serine-type D-Ala-D-Ala carboxypeptidase activity"/>
    <property type="evidence" value="ECO:0007669"/>
    <property type="project" value="UniProtKB-EC"/>
</dbReference>
<evidence type="ECO:0000256" key="3">
    <source>
        <dbReference type="ARBA" id="ARBA00022676"/>
    </source>
</evidence>
<evidence type="ECO:0000256" key="7">
    <source>
        <dbReference type="ARBA" id="ARBA00034000"/>
    </source>
</evidence>
<dbReference type="KEGG" id="mant:BHD05_00415"/>
<keyword evidence="1" id="KW-0121">Carboxypeptidase</keyword>
<dbReference type="SUPFAM" id="SSF53955">
    <property type="entry name" value="Lysozyme-like"/>
    <property type="match status" value="1"/>
</dbReference>
<keyword evidence="6" id="KW-0511">Multifunctional enzyme</keyword>
<evidence type="ECO:0000256" key="4">
    <source>
        <dbReference type="ARBA" id="ARBA00022679"/>
    </source>
</evidence>
<dbReference type="InterPro" id="IPR050396">
    <property type="entry name" value="Glycosyltr_51/Transpeptidase"/>
</dbReference>
<proteinExistence type="predicted"/>
<evidence type="ECO:0000313" key="10">
    <source>
        <dbReference type="EMBL" id="QHO68334.1"/>
    </source>
</evidence>
<dbReference type="RefSeq" id="WP_161884689.1">
    <property type="nucleotide sequence ID" value="NZ_CP017146.1"/>
</dbReference>
<dbReference type="Pfam" id="PF00905">
    <property type="entry name" value="Transpeptidase"/>
    <property type="match status" value="1"/>
</dbReference>
<dbReference type="AlphaFoldDB" id="A0A7L5AFZ6"/>
<keyword evidence="4" id="KW-0808">Transferase</keyword>
<dbReference type="InterPro" id="IPR001460">
    <property type="entry name" value="PCN-bd_Tpept"/>
</dbReference>
<feature type="domain" description="PASTA" evidence="9">
    <location>
        <begin position="706"/>
        <end position="771"/>
    </location>
</feature>
<evidence type="ECO:0000256" key="1">
    <source>
        <dbReference type="ARBA" id="ARBA00022645"/>
    </source>
</evidence>
<feature type="domain" description="PASTA" evidence="9">
    <location>
        <begin position="772"/>
        <end position="839"/>
    </location>
</feature>
<evidence type="ECO:0000259" key="9">
    <source>
        <dbReference type="PROSITE" id="PS51178"/>
    </source>
</evidence>
<dbReference type="CDD" id="cd06577">
    <property type="entry name" value="PASTA_pknB"/>
    <property type="match status" value="2"/>
</dbReference>
<dbReference type="SUPFAM" id="SSF56601">
    <property type="entry name" value="beta-lactamase/transpeptidase-like"/>
    <property type="match status" value="1"/>
</dbReference>
<dbReference type="GO" id="GO:0008955">
    <property type="term" value="F:peptidoglycan glycosyltransferase activity"/>
    <property type="evidence" value="ECO:0007669"/>
    <property type="project" value="UniProtKB-EC"/>
</dbReference>
<keyword evidence="11" id="KW-1185">Reference proteome</keyword>
<evidence type="ECO:0000313" key="11">
    <source>
        <dbReference type="Proteomes" id="UP000464507"/>
    </source>
</evidence>
<dbReference type="GO" id="GO:0030288">
    <property type="term" value="C:outer membrane-bounded periplasmic space"/>
    <property type="evidence" value="ECO:0007669"/>
    <property type="project" value="TreeGrafter"/>
</dbReference>
<dbReference type="Pfam" id="PF00912">
    <property type="entry name" value="Transgly"/>
    <property type="match status" value="1"/>
</dbReference>
<dbReference type="Gene3D" id="3.30.10.20">
    <property type="match status" value="2"/>
</dbReference>
<dbReference type="Gene3D" id="1.10.3810.10">
    <property type="entry name" value="Biosynthetic peptidoglycan transglycosylase-like"/>
    <property type="match status" value="1"/>
</dbReference>
<dbReference type="InterPro" id="IPR023346">
    <property type="entry name" value="Lysozyme-like_dom_sf"/>
</dbReference>
<dbReference type="PROSITE" id="PS51178">
    <property type="entry name" value="PASTA"/>
    <property type="match status" value="2"/>
</dbReference>
<keyword evidence="2" id="KW-0645">Protease</keyword>
<evidence type="ECO:0000256" key="8">
    <source>
        <dbReference type="ARBA" id="ARBA00049902"/>
    </source>
</evidence>
<reference evidence="10 11" key="1">
    <citation type="submission" date="2016-09" db="EMBL/GenBank/DDBJ databases">
        <title>Complete genome sequence of microbes from the polar regions.</title>
        <authorList>
            <person name="Liao L."/>
            <person name="Chen B."/>
        </authorList>
    </citation>
    <scope>NUCLEOTIDE SEQUENCE [LARGE SCALE GENOMIC DNA]</scope>
    <source>
        <strain evidence="10 11">ZS314</strain>
    </source>
</reference>
<dbReference type="InterPro" id="IPR036950">
    <property type="entry name" value="PBP_transglycosylase"/>
</dbReference>
<dbReference type="Pfam" id="PF03793">
    <property type="entry name" value="PASTA"/>
    <property type="match status" value="2"/>
</dbReference>
<dbReference type="InterPro" id="IPR005543">
    <property type="entry name" value="PASTA_dom"/>
</dbReference>
<dbReference type="Gene3D" id="3.40.710.10">
    <property type="entry name" value="DD-peptidase/beta-lactamase superfamily"/>
    <property type="match status" value="1"/>
</dbReference>
<organism evidence="10 11">
    <name type="scientific">Marisediminicola antarctica</name>
    <dbReference type="NCBI Taxonomy" id="674079"/>
    <lineage>
        <taxon>Bacteria</taxon>
        <taxon>Bacillati</taxon>
        <taxon>Actinomycetota</taxon>
        <taxon>Actinomycetes</taxon>
        <taxon>Micrococcales</taxon>
        <taxon>Microbacteriaceae</taxon>
        <taxon>Marisediminicola</taxon>
    </lineage>
</organism>
<dbReference type="PANTHER" id="PTHR32282:SF33">
    <property type="entry name" value="PEPTIDOGLYCAN GLYCOSYLTRANSFERASE"/>
    <property type="match status" value="1"/>
</dbReference>
<protein>
    <recommendedName>
        <fullName evidence="9">PASTA domain-containing protein</fullName>
    </recommendedName>
</protein>
<dbReference type="GO" id="GO:0006508">
    <property type="term" value="P:proteolysis"/>
    <property type="evidence" value="ECO:0007669"/>
    <property type="project" value="UniProtKB-KW"/>
</dbReference>
<gene>
    <name evidence="10" type="ORF">BHD05_00415</name>
</gene>
<dbReference type="InterPro" id="IPR012338">
    <property type="entry name" value="Beta-lactam/transpept-like"/>
</dbReference>
<keyword evidence="3" id="KW-0328">Glycosyltransferase</keyword>